<organism evidence="3 4">
    <name type="scientific">Fibrivirga algicola</name>
    <dbReference type="NCBI Taxonomy" id="2950420"/>
    <lineage>
        <taxon>Bacteria</taxon>
        <taxon>Pseudomonadati</taxon>
        <taxon>Bacteroidota</taxon>
        <taxon>Cytophagia</taxon>
        <taxon>Cytophagales</taxon>
        <taxon>Spirosomataceae</taxon>
        <taxon>Fibrivirga</taxon>
    </lineage>
</organism>
<name>A0ABX0QCU2_9BACT</name>
<dbReference type="PANTHER" id="PTHR33446">
    <property type="entry name" value="PROTEIN TONB-RELATED"/>
    <property type="match status" value="1"/>
</dbReference>
<dbReference type="Gene3D" id="3.30.1150.10">
    <property type="match status" value="1"/>
</dbReference>
<evidence type="ECO:0000313" key="3">
    <source>
        <dbReference type="EMBL" id="NID09807.1"/>
    </source>
</evidence>
<dbReference type="Pfam" id="PF03544">
    <property type="entry name" value="TonB_C"/>
    <property type="match status" value="1"/>
</dbReference>
<feature type="signal peptide" evidence="1">
    <location>
        <begin position="1"/>
        <end position="25"/>
    </location>
</feature>
<keyword evidence="4" id="KW-1185">Reference proteome</keyword>
<comment type="caution">
    <text evidence="3">The sequence shown here is derived from an EMBL/GenBank/DDBJ whole genome shotgun (WGS) entry which is preliminary data.</text>
</comment>
<feature type="chain" id="PRO_5046442788" description="TonB C-terminal domain-containing protein" evidence="1">
    <location>
        <begin position="26"/>
        <end position="510"/>
    </location>
</feature>
<sequence>MYLRYLLFSLSTLLLALAPPAPATAQTPVYEAFAVDSAAAPRGGPFMLETFLSVNFKKPFMAQVANTSGRIVVKAVVEPNGHITDVQLVRGLRPDCNQEALRVMRLFNAWKPALKDGKSVRQAITYAIPVKPNPTLFTKRLGDNRIQQTVYYGSNDQIKVSDNPPYPPTDYMFRVVMPVDTLGRVVGDAKAIVKRVGGHQFVMKDATYLLSRERLTGKDSTEIRYQTALKDNCCRLFGPVQLTDETGRVRSDAQYSLIKRNEQTYSVTGMVEKLYEYIWDGSRTITWHPNGQLNEFRETKISGLLPGQEVIRFLTVCDSAGNYQIQYGQGSRTWAERVKSRRDTATYTQFVQRATYSQGLKHGLCSGAYADGSYSYQETYENGTCLGGFAIVAERDTIRYTQARQSPTLVGGKAAADQLASQVATYLKKPVQFGDFGGVKVDFRLDQAGRVLDRSVVWSTKQLPTDTILRLFDNTKELWQPAMVRGEPIEAAHVLLISYDFGQNAPTVSF</sequence>
<evidence type="ECO:0000259" key="2">
    <source>
        <dbReference type="Pfam" id="PF03544"/>
    </source>
</evidence>
<evidence type="ECO:0000256" key="1">
    <source>
        <dbReference type="SAM" id="SignalP"/>
    </source>
</evidence>
<gene>
    <name evidence="3" type="ORF">F7231_06460</name>
</gene>
<dbReference type="InterPro" id="IPR051045">
    <property type="entry name" value="TonB-dependent_transducer"/>
</dbReference>
<keyword evidence="1" id="KW-0732">Signal</keyword>
<reference evidence="4" key="2">
    <citation type="submission" date="2023-07" db="EMBL/GenBank/DDBJ databases">
        <authorList>
            <person name="Jung D.-H."/>
        </authorList>
    </citation>
    <scope>NUCLEOTIDE SEQUENCE [LARGE SCALE GENOMIC DNA]</scope>
    <source>
        <strain evidence="4">JA-25</strain>
    </source>
</reference>
<reference evidence="4" key="1">
    <citation type="submission" date="2019-09" db="EMBL/GenBank/DDBJ databases">
        <authorList>
            <person name="Jung D.-H."/>
        </authorList>
    </citation>
    <scope>NUCLEOTIDE SEQUENCE [LARGE SCALE GENOMIC DNA]</scope>
    <source>
        <strain evidence="4">JA-25</strain>
    </source>
</reference>
<accession>A0ABX0QCU2</accession>
<protein>
    <recommendedName>
        <fullName evidence="2">TonB C-terminal domain-containing protein</fullName>
    </recommendedName>
</protein>
<dbReference type="EMBL" id="WAEL01000002">
    <property type="protein sequence ID" value="NID09807.1"/>
    <property type="molecule type" value="Genomic_DNA"/>
</dbReference>
<dbReference type="PANTHER" id="PTHR33446:SF2">
    <property type="entry name" value="PROTEIN TONB"/>
    <property type="match status" value="1"/>
</dbReference>
<proteinExistence type="predicted"/>
<evidence type="ECO:0000313" key="4">
    <source>
        <dbReference type="Proteomes" id="UP000606008"/>
    </source>
</evidence>
<feature type="domain" description="TonB C-terminal" evidence="2">
    <location>
        <begin position="59"/>
        <end position="125"/>
    </location>
</feature>
<dbReference type="InterPro" id="IPR037682">
    <property type="entry name" value="TonB_C"/>
</dbReference>
<dbReference type="SUPFAM" id="SSF74653">
    <property type="entry name" value="TolA/TonB C-terminal domain"/>
    <property type="match status" value="1"/>
</dbReference>
<dbReference type="Proteomes" id="UP000606008">
    <property type="component" value="Unassembled WGS sequence"/>
</dbReference>
<dbReference type="RefSeq" id="WP_166691333.1">
    <property type="nucleotide sequence ID" value="NZ_WAEL01000002.1"/>
</dbReference>